<protein>
    <submittedName>
        <fullName evidence="1">Uncharacterized protein</fullName>
    </submittedName>
</protein>
<sequence length="427" mass="46178">MTAFCSEAYGSVHRAISRIAQTVDLTHPVWISMNVYSFCQQRLDMADPNASVAAVCDDVDSVLGSAGPTAWYAFSPQSAAALGVWSNVTYPSSLVRQHIPDDAVFGDSSFTSNNVVYDIVANFNADFAWWFPKNDDTDAGYADFINGFMGKLGRSSVPLYTSGDQPVSSASVTSYYDMEQTLVHEFIHGLGFTSSWYPYLTLSGSIRSAAIKALMFPSDFLRNEGGCIVGMGLPYVTDRGWALAESGIWLNGYAERIRAGIDETVVALKASTGTSQLEDAAWTDDVFVSQFATTDGYQAALNLATRIKTQAIVSWYPTAPSLFVTPNDMPTTSMSAAEQVDFETSWAAAVMYTPQKLQPGSSFSHFDNQYYEGSSEFMMRPYGTQGVGLDGFMSADTRYGPIGRATLGVLTMMGYATALGPVVASLA</sequence>
<evidence type="ECO:0000313" key="1">
    <source>
        <dbReference type="EMBL" id="RKP01019.1"/>
    </source>
</evidence>
<dbReference type="OrthoDB" id="73465at2759"/>
<dbReference type="AlphaFoldDB" id="A0A4V1IUL9"/>
<accession>A0A4V1IUL9</accession>
<reference evidence="2" key="1">
    <citation type="journal article" date="2018" name="Nat. Microbiol.">
        <title>Leveraging single-cell genomics to expand the fungal tree of life.</title>
        <authorList>
            <person name="Ahrendt S.R."/>
            <person name="Quandt C.A."/>
            <person name="Ciobanu D."/>
            <person name="Clum A."/>
            <person name="Salamov A."/>
            <person name="Andreopoulos B."/>
            <person name="Cheng J.F."/>
            <person name="Woyke T."/>
            <person name="Pelin A."/>
            <person name="Henrissat B."/>
            <person name="Reynolds N.K."/>
            <person name="Benny G.L."/>
            <person name="Smith M.E."/>
            <person name="James T.Y."/>
            <person name="Grigoriev I.V."/>
        </authorList>
    </citation>
    <scope>NUCLEOTIDE SEQUENCE [LARGE SCALE GENOMIC DNA]</scope>
    <source>
        <strain evidence="2">ATCC 52028</strain>
    </source>
</reference>
<proteinExistence type="predicted"/>
<keyword evidence="2" id="KW-1185">Reference proteome</keyword>
<organism evidence="1 2">
    <name type="scientific">Caulochytrium protostelioides</name>
    <dbReference type="NCBI Taxonomy" id="1555241"/>
    <lineage>
        <taxon>Eukaryota</taxon>
        <taxon>Fungi</taxon>
        <taxon>Fungi incertae sedis</taxon>
        <taxon>Chytridiomycota</taxon>
        <taxon>Chytridiomycota incertae sedis</taxon>
        <taxon>Chytridiomycetes</taxon>
        <taxon>Caulochytriales</taxon>
        <taxon>Caulochytriaceae</taxon>
        <taxon>Caulochytrium</taxon>
    </lineage>
</organism>
<dbReference type="EMBL" id="ML014188">
    <property type="protein sequence ID" value="RKP01019.1"/>
    <property type="molecule type" value="Genomic_DNA"/>
</dbReference>
<evidence type="ECO:0000313" key="2">
    <source>
        <dbReference type="Proteomes" id="UP000274922"/>
    </source>
</evidence>
<gene>
    <name evidence="1" type="ORF">CXG81DRAFT_26271</name>
</gene>
<name>A0A4V1IUL9_9FUNG</name>
<dbReference type="Proteomes" id="UP000274922">
    <property type="component" value="Unassembled WGS sequence"/>
</dbReference>